<dbReference type="FunFam" id="2.60.120.200:FF:000025">
    <property type="entry name" value="Xyloglucan endotransglucosylase/hydrolase"/>
    <property type="match status" value="1"/>
</dbReference>
<dbReference type="Pfam" id="PF06955">
    <property type="entry name" value="XET_C"/>
    <property type="match status" value="1"/>
</dbReference>
<protein>
    <recommendedName>
        <fullName evidence="8">Xyloglucan endotransglucosylase/hydrolase</fullName>
        <ecNumber evidence="8">2.4.1.207</ecNumber>
    </recommendedName>
</protein>
<comment type="similarity">
    <text evidence="8">Belongs to the glycosyl hydrolase 16 family.</text>
</comment>
<feature type="signal peptide" evidence="8">
    <location>
        <begin position="1"/>
        <end position="21"/>
    </location>
</feature>
<dbReference type="GO" id="GO:0010411">
    <property type="term" value="P:xyloglucan metabolic process"/>
    <property type="evidence" value="ECO:0007669"/>
    <property type="project" value="InterPro"/>
</dbReference>
<sequence>MFFLFVLASADFISDINLLWGDERAKVSENGQLLQLSLDYTSGAGFQSKEEYLFGVIDMKIKVVPGNCAGTVTAYYLISEGDAHDEIDFEFLGNVTGEPYTLHTNVYTQGKGDREQQFRLWFDPRDDFHTYSILWNPQQILFSVDGIPIRVFRNAEGLGVPFPKSQPMRLYSSLWCADDWATRGGRVKIDWSNAPFMASYQGFQTDACVWLDGISSCSTTKGSWWDQSLDSEGVIKLKMVQEKYMIYNYCTDFNRFPQEFPPECALKP</sequence>
<comment type="function">
    <text evidence="8">Catalyzes xyloglucan endohydrolysis (XEH) and/or endotransglycosylation (XET). Cleaves and religates xyloglucan polymers, an essential constituent of the primary cell wall, and thereby participates in cell wall construction of growing tissues.</text>
</comment>
<dbReference type="PRINTS" id="PR00737">
    <property type="entry name" value="GLHYDRLASE16"/>
</dbReference>
<dbReference type="OrthoDB" id="4781at2759"/>
<keyword evidence="11" id="KW-1185">Reference proteome</keyword>
<comment type="caution">
    <text evidence="10">The sequence shown here is derived from an EMBL/GenBank/DDBJ whole genome shotgun (WGS) entry which is preliminary data.</text>
</comment>
<keyword evidence="8" id="KW-0134">Cell wall</keyword>
<evidence type="ECO:0000256" key="1">
    <source>
        <dbReference type="ARBA" id="ARBA00022679"/>
    </source>
</evidence>
<keyword evidence="5 8" id="KW-0326">Glycosidase</keyword>
<evidence type="ECO:0000256" key="3">
    <source>
        <dbReference type="ARBA" id="ARBA00023157"/>
    </source>
</evidence>
<feature type="glycosylation site" description="N-linked (GlcNAc...) asparagine" evidence="7">
    <location>
        <position position="94"/>
    </location>
</feature>
<dbReference type="Proteomes" id="UP000541444">
    <property type="component" value="Unassembled WGS sequence"/>
</dbReference>
<dbReference type="GO" id="GO:0004553">
    <property type="term" value="F:hydrolase activity, hydrolyzing O-glycosyl compounds"/>
    <property type="evidence" value="ECO:0007669"/>
    <property type="project" value="InterPro"/>
</dbReference>
<keyword evidence="4" id="KW-0325">Glycoprotein</keyword>
<dbReference type="Pfam" id="PF00722">
    <property type="entry name" value="Glyco_hydro_16"/>
    <property type="match status" value="1"/>
</dbReference>
<accession>A0A7J7NMZ1</accession>
<proteinExistence type="inferred from homology"/>
<keyword evidence="2 8" id="KW-0378">Hydrolase</keyword>
<keyword evidence="8" id="KW-0964">Secreted</keyword>
<dbReference type="SUPFAM" id="SSF49899">
    <property type="entry name" value="Concanavalin A-like lectins/glucanases"/>
    <property type="match status" value="1"/>
</dbReference>
<comment type="subcellular location">
    <subcellularLocation>
        <location evidence="8">Secreted</location>
        <location evidence="8">Cell wall</location>
    </subcellularLocation>
    <subcellularLocation>
        <location evidence="8">Secreted</location>
        <location evidence="8">Extracellular space</location>
        <location evidence="8">Apoplast</location>
    </subcellularLocation>
</comment>
<evidence type="ECO:0000256" key="6">
    <source>
        <dbReference type="PIRSR" id="PIRSR005604-1"/>
    </source>
</evidence>
<dbReference type="InterPro" id="IPR013320">
    <property type="entry name" value="ConA-like_dom_sf"/>
</dbReference>
<evidence type="ECO:0000256" key="4">
    <source>
        <dbReference type="ARBA" id="ARBA00023180"/>
    </source>
</evidence>
<dbReference type="PANTHER" id="PTHR31062">
    <property type="entry name" value="XYLOGLUCAN ENDOTRANSGLUCOSYLASE/HYDROLASE PROTEIN 8-RELATED"/>
    <property type="match status" value="1"/>
</dbReference>
<evidence type="ECO:0000313" key="11">
    <source>
        <dbReference type="Proteomes" id="UP000541444"/>
    </source>
</evidence>
<dbReference type="CDD" id="cd02176">
    <property type="entry name" value="GH16_XET"/>
    <property type="match status" value="1"/>
</dbReference>
<feature type="chain" id="PRO_5029937227" description="Xyloglucan endotransglucosylase/hydrolase" evidence="8">
    <location>
        <begin position="22"/>
        <end position="268"/>
    </location>
</feature>
<dbReference type="InterPro" id="IPR016455">
    <property type="entry name" value="XTH"/>
</dbReference>
<reference evidence="10 11" key="1">
    <citation type="journal article" date="2020" name="IScience">
        <title>Genome Sequencing of the Endangered Kingdonia uniflora (Circaeasteraceae, Ranunculales) Reveals Potential Mechanisms of Evolutionary Specialization.</title>
        <authorList>
            <person name="Sun Y."/>
            <person name="Deng T."/>
            <person name="Zhang A."/>
            <person name="Moore M.J."/>
            <person name="Landis J.B."/>
            <person name="Lin N."/>
            <person name="Zhang H."/>
            <person name="Zhang X."/>
            <person name="Huang J."/>
            <person name="Zhang X."/>
            <person name="Sun H."/>
            <person name="Wang H."/>
        </authorList>
    </citation>
    <scope>NUCLEOTIDE SEQUENCE [LARGE SCALE GENOMIC DNA]</scope>
    <source>
        <strain evidence="10">TB1705</strain>
        <tissue evidence="10">Leaf</tissue>
    </source>
</reference>
<dbReference type="AlphaFoldDB" id="A0A7J7NMZ1"/>
<dbReference type="EMBL" id="JACGCM010000692">
    <property type="protein sequence ID" value="KAF6168591.1"/>
    <property type="molecule type" value="Genomic_DNA"/>
</dbReference>
<dbReference type="GO" id="GO:0016762">
    <property type="term" value="F:xyloglucan:xyloglucosyl transferase activity"/>
    <property type="evidence" value="ECO:0007669"/>
    <property type="project" value="UniProtKB-EC"/>
</dbReference>
<evidence type="ECO:0000313" key="10">
    <source>
        <dbReference type="EMBL" id="KAF6168591.1"/>
    </source>
</evidence>
<feature type="active site" description="Nucleophile" evidence="6">
    <location>
        <position position="86"/>
    </location>
</feature>
<keyword evidence="1 8" id="KW-0808">Transferase</keyword>
<dbReference type="GO" id="GO:0071555">
    <property type="term" value="P:cell wall organization"/>
    <property type="evidence" value="ECO:0007669"/>
    <property type="project" value="UniProtKB-KW"/>
</dbReference>
<keyword evidence="8" id="KW-0961">Cell wall biogenesis/degradation</keyword>
<keyword evidence="8" id="KW-0052">Apoplast</keyword>
<evidence type="ECO:0000256" key="7">
    <source>
        <dbReference type="PIRSR" id="PIRSR005604-2"/>
    </source>
</evidence>
<dbReference type="InterPro" id="IPR044791">
    <property type="entry name" value="Beta-glucanase/XTH"/>
</dbReference>
<feature type="active site" description="Proton donor" evidence="6">
    <location>
        <position position="90"/>
    </location>
</feature>
<keyword evidence="8" id="KW-0732">Signal</keyword>
<evidence type="ECO:0000256" key="8">
    <source>
        <dbReference type="RuleBase" id="RU361120"/>
    </source>
</evidence>
<keyword evidence="3" id="KW-1015">Disulfide bond</keyword>
<feature type="domain" description="GH16" evidence="9">
    <location>
        <begin position="1"/>
        <end position="200"/>
    </location>
</feature>
<organism evidence="10 11">
    <name type="scientific">Kingdonia uniflora</name>
    <dbReference type="NCBI Taxonomy" id="39325"/>
    <lineage>
        <taxon>Eukaryota</taxon>
        <taxon>Viridiplantae</taxon>
        <taxon>Streptophyta</taxon>
        <taxon>Embryophyta</taxon>
        <taxon>Tracheophyta</taxon>
        <taxon>Spermatophyta</taxon>
        <taxon>Magnoliopsida</taxon>
        <taxon>Ranunculales</taxon>
        <taxon>Circaeasteraceae</taxon>
        <taxon>Kingdonia</taxon>
    </lineage>
</organism>
<dbReference type="Gene3D" id="2.60.120.200">
    <property type="match status" value="1"/>
</dbReference>
<dbReference type="PROSITE" id="PS01034">
    <property type="entry name" value="GH16_1"/>
    <property type="match status" value="1"/>
</dbReference>
<name>A0A7J7NMZ1_9MAGN</name>
<evidence type="ECO:0000259" key="9">
    <source>
        <dbReference type="PROSITE" id="PS51762"/>
    </source>
</evidence>
<evidence type="ECO:0000256" key="5">
    <source>
        <dbReference type="ARBA" id="ARBA00023295"/>
    </source>
</evidence>
<dbReference type="PIRSF" id="PIRSF005604">
    <property type="entry name" value="XET"/>
    <property type="match status" value="1"/>
</dbReference>
<dbReference type="InterPro" id="IPR010713">
    <property type="entry name" value="XET_C"/>
</dbReference>
<dbReference type="GO" id="GO:0042546">
    <property type="term" value="P:cell wall biogenesis"/>
    <property type="evidence" value="ECO:0007669"/>
    <property type="project" value="InterPro"/>
</dbReference>
<dbReference type="EC" id="2.4.1.207" evidence="8"/>
<gene>
    <name evidence="10" type="ORF">GIB67_005203</name>
</gene>
<dbReference type="GO" id="GO:0048046">
    <property type="term" value="C:apoplast"/>
    <property type="evidence" value="ECO:0007669"/>
    <property type="project" value="UniProtKB-SubCell"/>
</dbReference>
<dbReference type="InterPro" id="IPR008263">
    <property type="entry name" value="GH16_AS"/>
</dbReference>
<dbReference type="InterPro" id="IPR008264">
    <property type="entry name" value="Beta_glucanase"/>
</dbReference>
<comment type="PTM">
    <text evidence="8">Contains at least one intrachain disulfide bond essential for its enzymatic activity.</text>
</comment>
<dbReference type="InterPro" id="IPR000757">
    <property type="entry name" value="Beta-glucanase-like"/>
</dbReference>
<evidence type="ECO:0000256" key="2">
    <source>
        <dbReference type="ARBA" id="ARBA00022801"/>
    </source>
</evidence>
<dbReference type="PROSITE" id="PS51762">
    <property type="entry name" value="GH16_2"/>
    <property type="match status" value="1"/>
</dbReference>